<accession>A0A9W6X3K4</accession>
<comment type="caution">
    <text evidence="2">The sequence shown here is derived from an EMBL/GenBank/DDBJ whole genome shotgun (WGS) entry which is preliminary data.</text>
</comment>
<reference evidence="2" key="1">
    <citation type="submission" date="2023-04" db="EMBL/GenBank/DDBJ databases">
        <title>Phytophthora lilii NBRC 32176.</title>
        <authorList>
            <person name="Ichikawa N."/>
            <person name="Sato H."/>
            <person name="Tonouchi N."/>
        </authorList>
    </citation>
    <scope>NUCLEOTIDE SEQUENCE</scope>
    <source>
        <strain evidence="2">NBRC 32176</strain>
    </source>
</reference>
<evidence type="ECO:0000256" key="1">
    <source>
        <dbReference type="SAM" id="MobiDB-lite"/>
    </source>
</evidence>
<dbReference type="EMBL" id="BSXW01000797">
    <property type="protein sequence ID" value="GMF29795.1"/>
    <property type="molecule type" value="Genomic_DNA"/>
</dbReference>
<sequence>MQLATVGGATDRGTIEDESGPRSDDPRSSSPLQLGLEGDSAKLQLNPKLITIEKFSGAIRDGYLDAGANEWLDRLKDNIADAETFNDRTWPEQAKCSALTSSLIGTWYLRNWDVLPRTSFTIWARLPRQVSLPFPRPTTGLTAGRYYETSPSVLR</sequence>
<dbReference type="OrthoDB" id="127432at2759"/>
<evidence type="ECO:0000313" key="3">
    <source>
        <dbReference type="Proteomes" id="UP001165083"/>
    </source>
</evidence>
<evidence type="ECO:0000313" key="2">
    <source>
        <dbReference type="EMBL" id="GMF29795.1"/>
    </source>
</evidence>
<proteinExistence type="predicted"/>
<feature type="region of interest" description="Disordered" evidence="1">
    <location>
        <begin position="1"/>
        <end position="35"/>
    </location>
</feature>
<gene>
    <name evidence="2" type="ORF">Plil01_001267300</name>
</gene>
<organism evidence="2 3">
    <name type="scientific">Phytophthora lilii</name>
    <dbReference type="NCBI Taxonomy" id="2077276"/>
    <lineage>
        <taxon>Eukaryota</taxon>
        <taxon>Sar</taxon>
        <taxon>Stramenopiles</taxon>
        <taxon>Oomycota</taxon>
        <taxon>Peronosporomycetes</taxon>
        <taxon>Peronosporales</taxon>
        <taxon>Peronosporaceae</taxon>
        <taxon>Phytophthora</taxon>
    </lineage>
</organism>
<dbReference type="AlphaFoldDB" id="A0A9W6X3K4"/>
<dbReference type="Proteomes" id="UP001165083">
    <property type="component" value="Unassembled WGS sequence"/>
</dbReference>
<feature type="compositionally biased region" description="Basic and acidic residues" evidence="1">
    <location>
        <begin position="13"/>
        <end position="27"/>
    </location>
</feature>
<protein>
    <submittedName>
        <fullName evidence="2">Unnamed protein product</fullName>
    </submittedName>
</protein>
<keyword evidence="3" id="KW-1185">Reference proteome</keyword>
<name>A0A9W6X3K4_9STRA</name>